<proteinExistence type="predicted"/>
<gene>
    <name evidence="2" type="ORF">PCOR1329_LOCUS68013</name>
</gene>
<evidence type="ECO:0000256" key="1">
    <source>
        <dbReference type="SAM" id="MobiDB-lite"/>
    </source>
</evidence>
<feature type="compositionally biased region" description="Low complexity" evidence="1">
    <location>
        <begin position="129"/>
        <end position="148"/>
    </location>
</feature>
<feature type="compositionally biased region" description="Polar residues" evidence="1">
    <location>
        <begin position="95"/>
        <end position="111"/>
    </location>
</feature>
<feature type="non-terminal residue" evidence="2">
    <location>
        <position position="1"/>
    </location>
</feature>
<sequence length="230" mass="24198">HVATATPPQAWRGGAPRETWTGSSRTSARRCGPARGRSPGASSRRPRARLPPASSGWQGDMGSASPTGCLRSAPAVRARRCCASPGCCTARTPPCASSSGCPPRTSRQGASTGPRCGRCGEPSSRRPGCTAPTRSSRSPTSRATSCRPGWAAPHREQYCKCAQPGVTKVFAMSGSCTCLWWALGGDAEEIVYSIHDGGLYHIVGPAPSQTNTLVDWSWTGTLCWLFQCCN</sequence>
<evidence type="ECO:0000313" key="2">
    <source>
        <dbReference type="EMBL" id="CAK0886737.1"/>
    </source>
</evidence>
<feature type="compositionally biased region" description="Low complexity" evidence="1">
    <location>
        <begin position="33"/>
        <end position="43"/>
    </location>
</feature>
<dbReference type="EMBL" id="CAUYUJ010018841">
    <property type="protein sequence ID" value="CAK0886737.1"/>
    <property type="molecule type" value="Genomic_DNA"/>
</dbReference>
<feature type="region of interest" description="Disordered" evidence="1">
    <location>
        <begin position="90"/>
        <end position="148"/>
    </location>
</feature>
<evidence type="ECO:0000313" key="3">
    <source>
        <dbReference type="Proteomes" id="UP001189429"/>
    </source>
</evidence>
<dbReference type="Proteomes" id="UP001189429">
    <property type="component" value="Unassembled WGS sequence"/>
</dbReference>
<keyword evidence="3" id="KW-1185">Reference proteome</keyword>
<comment type="caution">
    <text evidence="2">The sequence shown here is derived from an EMBL/GenBank/DDBJ whole genome shotgun (WGS) entry which is preliminary data.</text>
</comment>
<name>A0ABN9WLA2_9DINO</name>
<protein>
    <submittedName>
        <fullName evidence="2">Uncharacterized protein</fullName>
    </submittedName>
</protein>
<reference evidence="2" key="1">
    <citation type="submission" date="2023-10" db="EMBL/GenBank/DDBJ databases">
        <authorList>
            <person name="Chen Y."/>
            <person name="Shah S."/>
            <person name="Dougan E. K."/>
            <person name="Thang M."/>
            <person name="Chan C."/>
        </authorList>
    </citation>
    <scope>NUCLEOTIDE SEQUENCE [LARGE SCALE GENOMIC DNA]</scope>
</reference>
<feature type="region of interest" description="Disordered" evidence="1">
    <location>
        <begin position="1"/>
        <end position="65"/>
    </location>
</feature>
<accession>A0ABN9WLA2</accession>
<organism evidence="2 3">
    <name type="scientific">Prorocentrum cordatum</name>
    <dbReference type="NCBI Taxonomy" id="2364126"/>
    <lineage>
        <taxon>Eukaryota</taxon>
        <taxon>Sar</taxon>
        <taxon>Alveolata</taxon>
        <taxon>Dinophyceae</taxon>
        <taxon>Prorocentrales</taxon>
        <taxon>Prorocentraceae</taxon>
        <taxon>Prorocentrum</taxon>
    </lineage>
</organism>
<feature type="non-terminal residue" evidence="2">
    <location>
        <position position="230"/>
    </location>
</feature>